<feature type="domain" description="N-acetyltransferase" evidence="3">
    <location>
        <begin position="152"/>
        <end position="286"/>
    </location>
</feature>
<evidence type="ECO:0000313" key="4">
    <source>
        <dbReference type="EMBL" id="MBB6678020.1"/>
    </source>
</evidence>
<dbReference type="PANTHER" id="PTHR43877">
    <property type="entry name" value="AMINOALKYLPHOSPHONATE N-ACETYLTRANSFERASE-RELATED-RELATED"/>
    <property type="match status" value="1"/>
</dbReference>
<reference evidence="4 5" key="1">
    <citation type="submission" date="2020-08" db="EMBL/GenBank/DDBJ databases">
        <title>Cohnella phylogeny.</title>
        <authorList>
            <person name="Dunlap C."/>
        </authorList>
    </citation>
    <scope>NUCLEOTIDE SEQUENCE [LARGE SCALE GENOMIC DNA]</scope>
    <source>
        <strain evidence="4 5">DSM 103658</strain>
    </source>
</reference>
<dbReference type="PROSITE" id="PS51186">
    <property type="entry name" value="GNAT"/>
    <property type="match status" value="2"/>
</dbReference>
<accession>A0A841TFL5</accession>
<keyword evidence="2" id="KW-0012">Acyltransferase</keyword>
<dbReference type="InterPro" id="IPR016181">
    <property type="entry name" value="Acyl_CoA_acyltransferase"/>
</dbReference>
<dbReference type="GO" id="GO:0016747">
    <property type="term" value="F:acyltransferase activity, transferring groups other than amino-acyl groups"/>
    <property type="evidence" value="ECO:0007669"/>
    <property type="project" value="InterPro"/>
</dbReference>
<dbReference type="CDD" id="cd04301">
    <property type="entry name" value="NAT_SF"/>
    <property type="match status" value="2"/>
</dbReference>
<feature type="domain" description="N-acetyltransferase" evidence="3">
    <location>
        <begin position="7"/>
        <end position="150"/>
    </location>
</feature>
<dbReference type="InterPro" id="IPR050832">
    <property type="entry name" value="Bact_Acetyltransf"/>
</dbReference>
<dbReference type="EMBL" id="JACJVN010000043">
    <property type="protein sequence ID" value="MBB6678020.1"/>
    <property type="molecule type" value="Genomic_DNA"/>
</dbReference>
<evidence type="ECO:0000256" key="1">
    <source>
        <dbReference type="ARBA" id="ARBA00022679"/>
    </source>
</evidence>
<dbReference type="SUPFAM" id="SSF55729">
    <property type="entry name" value="Acyl-CoA N-acyltransferases (Nat)"/>
    <property type="match status" value="2"/>
</dbReference>
<proteinExistence type="predicted"/>
<dbReference type="Gene3D" id="3.40.630.30">
    <property type="match status" value="2"/>
</dbReference>
<dbReference type="InterPro" id="IPR000182">
    <property type="entry name" value="GNAT_dom"/>
</dbReference>
<dbReference type="Proteomes" id="UP000574133">
    <property type="component" value="Unassembled WGS sequence"/>
</dbReference>
<keyword evidence="1 4" id="KW-0808">Transferase</keyword>
<comment type="caution">
    <text evidence="4">The sequence shown here is derived from an EMBL/GenBank/DDBJ whole genome shotgun (WGS) entry which is preliminary data.</text>
</comment>
<dbReference type="RefSeq" id="WP_185179294.1">
    <property type="nucleotide sequence ID" value="NZ_CBCSEP010000015.1"/>
</dbReference>
<dbReference type="Pfam" id="PF00583">
    <property type="entry name" value="Acetyltransf_1"/>
    <property type="match status" value="2"/>
</dbReference>
<name>A0A841TFL5_9BACL</name>
<evidence type="ECO:0000259" key="3">
    <source>
        <dbReference type="PROSITE" id="PS51186"/>
    </source>
</evidence>
<dbReference type="AlphaFoldDB" id="A0A841TFL5"/>
<gene>
    <name evidence="4" type="ORF">H4Q31_11865</name>
</gene>
<sequence length="286" mass="32423">MSINKIIPMIYHSEEHIAAILQLERECTQLDPIPYNAGIEHLAKKNGDFGILYYHGDKLAGLLSWHSSDGIVGNVNARVHPHYRRQGVFRSMLQRAQEDMKAFGIRSHNYRIPKDSEAGIAAAKSLGAVYDHSEFQLVLNSALFQGLSNSELSLFPERPEDLEFEVACMSQAFGDSESWVREYLAGTADPARTTYIAWRNHERVGMIRVNVLNRQKAILHDFCILPSCQGQRLGTQALVKTVECLLHESYTYIRLSVVTDNERALNLYRKIGFEISAMNLFYMGTL</sequence>
<evidence type="ECO:0000256" key="2">
    <source>
        <dbReference type="ARBA" id="ARBA00023315"/>
    </source>
</evidence>
<protein>
    <submittedName>
        <fullName evidence="4">GNAT family N-acetyltransferase</fullName>
    </submittedName>
</protein>
<evidence type="ECO:0000313" key="5">
    <source>
        <dbReference type="Proteomes" id="UP000574133"/>
    </source>
</evidence>
<organism evidence="4 5">
    <name type="scientific">Cohnella lubricantis</name>
    <dbReference type="NCBI Taxonomy" id="2163172"/>
    <lineage>
        <taxon>Bacteria</taxon>
        <taxon>Bacillati</taxon>
        <taxon>Bacillota</taxon>
        <taxon>Bacilli</taxon>
        <taxon>Bacillales</taxon>
        <taxon>Paenibacillaceae</taxon>
        <taxon>Cohnella</taxon>
    </lineage>
</organism>
<keyword evidence="5" id="KW-1185">Reference proteome</keyword>